<gene>
    <name evidence="3" type="ORF">QJT92_06110</name>
    <name evidence="4" type="ORF">QJU97_03625</name>
    <name evidence="5" type="ORF">SAMN05444853_11053</name>
</gene>
<dbReference type="RefSeq" id="WP_090921544.1">
    <property type="nucleotide sequence ID" value="NZ_CP016180.1"/>
</dbReference>
<dbReference type="SMART" id="SM00342">
    <property type="entry name" value="HTH_ARAC"/>
    <property type="match status" value="1"/>
</dbReference>
<evidence type="ECO:0000313" key="6">
    <source>
        <dbReference type="Proteomes" id="UP000198883"/>
    </source>
</evidence>
<organism evidence="5 6">
    <name type="scientific">Phocoenobacter skyensis</name>
    <dbReference type="NCBI Taxonomy" id="97481"/>
    <lineage>
        <taxon>Bacteria</taxon>
        <taxon>Pseudomonadati</taxon>
        <taxon>Pseudomonadota</taxon>
        <taxon>Gammaproteobacteria</taxon>
        <taxon>Pasteurellales</taxon>
        <taxon>Pasteurellaceae</taxon>
        <taxon>Phocoenobacter</taxon>
    </lineage>
</organism>
<accession>A0A1H7WYM8</accession>
<evidence type="ECO:0000313" key="4">
    <source>
        <dbReference type="EMBL" id="MDP8174548.1"/>
    </source>
</evidence>
<dbReference type="AlphaFoldDB" id="A0A1H7WYM8"/>
<dbReference type="EMBL" id="JASAVS010000011">
    <property type="protein sequence ID" value="MDP8085499.1"/>
    <property type="molecule type" value="Genomic_DNA"/>
</dbReference>
<reference evidence="3 7" key="3">
    <citation type="journal article" date="2023" name="Front. Microbiol.">
        <title>Phylogeography and host specificity of Pasteurellaceae pathogenic to sea-farmed fish in the north-east Atlantic.</title>
        <authorList>
            <person name="Gulla S."/>
            <person name="Colquhoun D.J."/>
            <person name="Olsen A.B."/>
            <person name="Spilsberg B."/>
            <person name="Lagesen K."/>
            <person name="Aakesson C.P."/>
            <person name="Strom S."/>
            <person name="Manji F."/>
            <person name="Birkbeck T.H."/>
            <person name="Nilsen H.K."/>
        </authorList>
    </citation>
    <scope>NUCLEOTIDE SEQUENCE [LARGE SCALE GENOMIC DNA]</scope>
    <source>
        <strain evidence="3 7">VIO11850</strain>
    </source>
</reference>
<dbReference type="Proteomes" id="UP000198883">
    <property type="component" value="Unassembled WGS sequence"/>
</dbReference>
<dbReference type="OrthoDB" id="9816011at2"/>
<keyword evidence="1" id="KW-0238">DNA-binding</keyword>
<evidence type="ECO:0000313" key="5">
    <source>
        <dbReference type="EMBL" id="SEM26491.1"/>
    </source>
</evidence>
<dbReference type="Pfam" id="PF12833">
    <property type="entry name" value="HTH_18"/>
    <property type="match status" value="1"/>
</dbReference>
<dbReference type="STRING" id="97481.SAMN05444853_11053"/>
<dbReference type="PROSITE" id="PS01124">
    <property type="entry name" value="HTH_ARAC_FAMILY_2"/>
    <property type="match status" value="1"/>
</dbReference>
<proteinExistence type="predicted"/>
<dbReference type="Gene3D" id="1.10.10.60">
    <property type="entry name" value="Homeodomain-like"/>
    <property type="match status" value="1"/>
</dbReference>
<dbReference type="Proteomes" id="UP001231736">
    <property type="component" value="Unassembled WGS sequence"/>
</dbReference>
<dbReference type="GO" id="GO:0043565">
    <property type="term" value="F:sequence-specific DNA binding"/>
    <property type="evidence" value="ECO:0007669"/>
    <property type="project" value="InterPro"/>
</dbReference>
<dbReference type="Proteomes" id="UP001224812">
    <property type="component" value="Unassembled WGS sequence"/>
</dbReference>
<dbReference type="PANTHER" id="PTHR43280">
    <property type="entry name" value="ARAC-FAMILY TRANSCRIPTIONAL REGULATOR"/>
    <property type="match status" value="1"/>
</dbReference>
<keyword evidence="7" id="KW-1185">Reference proteome</keyword>
<dbReference type="EMBL" id="JASAYT010000008">
    <property type="protein sequence ID" value="MDP8174548.1"/>
    <property type="molecule type" value="Genomic_DNA"/>
</dbReference>
<dbReference type="GO" id="GO:0003700">
    <property type="term" value="F:DNA-binding transcription factor activity"/>
    <property type="evidence" value="ECO:0007669"/>
    <property type="project" value="InterPro"/>
</dbReference>
<protein>
    <submittedName>
        <fullName evidence="5">Helix-turn-helix domain-containing protein</fullName>
    </submittedName>
    <submittedName>
        <fullName evidence="3">Helix-turn-helix transcriptional regulator</fullName>
    </submittedName>
</protein>
<dbReference type="PANTHER" id="PTHR43280:SF2">
    <property type="entry name" value="HTH-TYPE TRANSCRIPTIONAL REGULATOR EXSA"/>
    <property type="match status" value="1"/>
</dbReference>
<dbReference type="InterPro" id="IPR018060">
    <property type="entry name" value="HTH_AraC"/>
</dbReference>
<evidence type="ECO:0000313" key="3">
    <source>
        <dbReference type="EMBL" id="MDP8085499.1"/>
    </source>
</evidence>
<dbReference type="EMBL" id="FOBN01000010">
    <property type="protein sequence ID" value="SEM26491.1"/>
    <property type="molecule type" value="Genomic_DNA"/>
</dbReference>
<name>A0A1H7WYM8_9PAST</name>
<reference evidence="5" key="1">
    <citation type="submission" date="2016-10" db="EMBL/GenBank/DDBJ databases">
        <authorList>
            <person name="de Groot N.N."/>
        </authorList>
    </citation>
    <scope>NUCLEOTIDE SEQUENCE [LARGE SCALE GENOMIC DNA]</scope>
    <source>
        <strain evidence="5">DSM 24204</strain>
    </source>
</reference>
<evidence type="ECO:0000259" key="2">
    <source>
        <dbReference type="PROSITE" id="PS01124"/>
    </source>
</evidence>
<feature type="domain" description="HTH araC/xylS-type" evidence="2">
    <location>
        <begin position="199"/>
        <end position="299"/>
    </location>
</feature>
<evidence type="ECO:0000256" key="1">
    <source>
        <dbReference type="ARBA" id="ARBA00023125"/>
    </source>
</evidence>
<sequence>MFDFNDFLKLPPKKLMREEVFRKYPNSPIIIEWWKTHPVYELHKHIDFKEFAIIRHGFCIHHHRGLFDLLTLGDVAFIGNSTPHGYVCTHEMSLFNIVFHEEYLIDNLFQIKGLLNELRQLSQNDAHLTISSQTLRQVLSTSYILEQESFKYDDLTFMSMLSSFIRIALMMLEDNNSEYYLHNNIANYNRTEIKLDALLKAIKLIRKNIKQPIKNIVELLNAQNYNNKTMQRYFKKHLCISIHQFILLQKLVLTMNYIIKYPDMSLTSIMEEVGYSNYKNFSRNIHFFFNISPKEFYRNVLEVDKLGKKLDM</sequence>
<evidence type="ECO:0000313" key="7">
    <source>
        <dbReference type="Proteomes" id="UP001224812"/>
    </source>
</evidence>
<reference evidence="4" key="4">
    <citation type="journal article" date="2023" name="Front. Microbiol.">
        <title>Phylogeography and host specificity of Pasteurellaceae pathogenic to sea-farmed fish in the north-east Atlantic.</title>
        <authorList>
            <person name="Gulla S."/>
            <person name="Colquhoun D.J."/>
            <person name="Olsen A.B."/>
            <person name="Spilsberg B."/>
            <person name="Lagesen K."/>
            <person name="Aakesson C.P."/>
            <person name="Strom S."/>
            <person name="Manji F."/>
            <person name="Birkbeck T.H."/>
            <person name="Nilsen H.K."/>
        </authorList>
    </citation>
    <scope>NUCLEOTIDE SEQUENCE</scope>
    <source>
        <strain evidence="4">98B1</strain>
    </source>
</reference>
<reference evidence="6" key="2">
    <citation type="submission" date="2016-10" db="EMBL/GenBank/DDBJ databases">
        <authorList>
            <person name="Varghese N."/>
            <person name="Submissions S."/>
        </authorList>
    </citation>
    <scope>NUCLEOTIDE SEQUENCE [LARGE SCALE GENOMIC DNA]</scope>
    <source>
        <strain evidence="6">DSM 24204</strain>
    </source>
</reference>
<dbReference type="GeneID" id="83543851"/>